<dbReference type="SMART" id="SM00220">
    <property type="entry name" value="S_TKc"/>
    <property type="match status" value="1"/>
</dbReference>
<dbReference type="InterPro" id="IPR007822">
    <property type="entry name" value="LANC-like"/>
</dbReference>
<dbReference type="Pfam" id="PF00069">
    <property type="entry name" value="Pkinase"/>
    <property type="match status" value="1"/>
</dbReference>
<dbReference type="InterPro" id="IPR057929">
    <property type="entry name" value="RamC_N"/>
</dbReference>
<dbReference type="SUPFAM" id="SSF158745">
    <property type="entry name" value="LanC-like"/>
    <property type="match status" value="1"/>
</dbReference>
<dbReference type="CDD" id="cd04791">
    <property type="entry name" value="LanC_SerThrkinase"/>
    <property type="match status" value="1"/>
</dbReference>
<dbReference type="GO" id="GO:0046872">
    <property type="term" value="F:metal ion binding"/>
    <property type="evidence" value="ECO:0007669"/>
    <property type="project" value="UniProtKB-KW"/>
</dbReference>
<feature type="binding site" evidence="1">
    <location>
        <position position="787"/>
    </location>
    <ligand>
        <name>Zn(2+)</name>
        <dbReference type="ChEBI" id="CHEBI:29105"/>
    </ligand>
</feature>
<dbReference type="PROSITE" id="PS50011">
    <property type="entry name" value="PROTEIN_KINASE_DOM"/>
    <property type="match status" value="1"/>
</dbReference>
<comment type="caution">
    <text evidence="4">The sequence shown here is derived from an EMBL/GenBank/DDBJ whole genome shotgun (WGS) entry which is preliminary data.</text>
</comment>
<dbReference type="Proteomes" id="UP000265768">
    <property type="component" value="Unassembled WGS sequence"/>
</dbReference>
<dbReference type="Gene3D" id="1.50.10.10">
    <property type="match status" value="1"/>
</dbReference>
<feature type="binding site" evidence="1">
    <location>
        <position position="833"/>
    </location>
    <ligand>
        <name>Zn(2+)</name>
        <dbReference type="ChEBI" id="CHEBI:29105"/>
    </ligand>
</feature>
<evidence type="ECO:0000256" key="1">
    <source>
        <dbReference type="PIRSR" id="PIRSR607822-1"/>
    </source>
</evidence>
<proteinExistence type="predicted"/>
<dbReference type="InterPro" id="IPR000719">
    <property type="entry name" value="Prot_kinase_dom"/>
</dbReference>
<evidence type="ECO:0000256" key="2">
    <source>
        <dbReference type="SAM" id="MobiDB-lite"/>
    </source>
</evidence>
<dbReference type="GO" id="GO:0005524">
    <property type="term" value="F:ATP binding"/>
    <property type="evidence" value="ECO:0007669"/>
    <property type="project" value="InterPro"/>
</dbReference>
<dbReference type="EMBL" id="QZEY01000002">
    <property type="protein sequence ID" value="RJL34058.1"/>
    <property type="molecule type" value="Genomic_DNA"/>
</dbReference>
<dbReference type="Gene3D" id="3.30.200.20">
    <property type="entry name" value="Phosphorylase Kinase, domain 1"/>
    <property type="match status" value="1"/>
</dbReference>
<dbReference type="GO" id="GO:0031179">
    <property type="term" value="P:peptide modification"/>
    <property type="evidence" value="ECO:0007669"/>
    <property type="project" value="InterPro"/>
</dbReference>
<dbReference type="SUPFAM" id="SSF56112">
    <property type="entry name" value="Protein kinase-like (PK-like)"/>
    <property type="match status" value="1"/>
</dbReference>
<dbReference type="Pfam" id="PF25816">
    <property type="entry name" value="RamC_N"/>
    <property type="match status" value="1"/>
</dbReference>
<keyword evidence="5" id="KW-1185">Reference proteome</keyword>
<dbReference type="SMART" id="SM01260">
    <property type="entry name" value="LANC_like"/>
    <property type="match status" value="1"/>
</dbReference>
<name>A0A3A4B1L9_9ACTN</name>
<dbReference type="Gene3D" id="1.10.510.10">
    <property type="entry name" value="Transferase(Phosphotransferase) domain 1"/>
    <property type="match status" value="1"/>
</dbReference>
<feature type="binding site" evidence="1">
    <location>
        <position position="832"/>
    </location>
    <ligand>
        <name>Zn(2+)</name>
        <dbReference type="ChEBI" id="CHEBI:29105"/>
    </ligand>
</feature>
<dbReference type="InterPro" id="IPR012341">
    <property type="entry name" value="6hp_glycosidase-like_sf"/>
</dbReference>
<evidence type="ECO:0000259" key="3">
    <source>
        <dbReference type="PROSITE" id="PS50011"/>
    </source>
</evidence>
<feature type="domain" description="Protein kinase" evidence="3">
    <location>
        <begin position="245"/>
        <end position="506"/>
    </location>
</feature>
<keyword evidence="1" id="KW-0479">Metal-binding</keyword>
<dbReference type="GO" id="GO:0005975">
    <property type="term" value="P:carbohydrate metabolic process"/>
    <property type="evidence" value="ECO:0007669"/>
    <property type="project" value="InterPro"/>
</dbReference>
<sequence>MSFAPRGSHWAASATWGDDAEDDLTRLARDLLRRHAPGWTERRSGMWLHLAPPDPGDGPPQGWKLHVSATRRSAPAVLSAVLPLAVREGARFKIAATLDWVSWLNNPGTPRGSAGKFLTIYPRDDEQARRLGEACDRATAGIAGPAILSDRALRPGGLVHYRYGAFRDDSVFTPDGELLAVVRDPSGAPVPDRRNAWFTPVPWAPDPFRPAPAARPAARAVRRGEGAGEGTGEGAAREVLLDGRYLVRRVLKHANKGGVYAAEDRADGRTVVIKEARPHVEGPGGGDVRDTLRHEARLLEAVAGLGLTPRPLGLFEQQGHLFLTVEHIPGEVLREHVAGVAERTGRAPAGEDLRALVLGLADLMDAMHRAGLLLRDFSPNNVMVLPDLSLRLVDLELAHRRSSGRARPLPHGTPGFGSPGQMAGRSAVLADDYYGLGATIAYTATGMSPPAILSGDLGARVRDWIEGAERDGLVGGAVCDIVLGCMDPRPARRWSPRRVREAAAAVPRPRCAHEAPAAGEREAAALVRDAAWWLVENARPDRPRMWPVSCDGLSMDPCNAQSGASGTGLAVCALAQAGPDLVPEPLESRLRETAAAAASWVSAVLGPPEAITARPPGLYFGACGAAWFLAEASALLGDPALLARAAETALAVPPVSFNPDLTHGTAGIGLTQLRLWRRTGDQRFAERAGLAARALAAAAEPGPGGVLWRTAGGAPSQFAGRAFYGFAHGNAGIAYFLLCAAAALGEPAYEHAAREGLETLLRVAVPRETGLSWDSGPERPYGMPHWCNGSAGVGIAMDRGYRVTGDPRYLRAARGAAEAVVSLRRRSGLVRCHGLAGGGDLLLDLFETTGERRFRDRALESAAIACEQRVPDGGRSVVPDESLLEVTAGLNTGLAGVAAFVLRALRGGPALLMADDLLAARPAGHGTRAAGAQRNDAPGNDAPGNGAPDGREHRHEDRHGSRPEGRHEGRYEDGAAAGREDVAARAADARGPAGASR</sequence>
<dbReference type="AlphaFoldDB" id="A0A3A4B1L9"/>
<dbReference type="InterPro" id="IPR058053">
    <property type="entry name" value="RamC_C"/>
</dbReference>
<feature type="compositionally biased region" description="Low complexity" evidence="2">
    <location>
        <begin position="984"/>
        <end position="997"/>
    </location>
</feature>
<dbReference type="PANTHER" id="PTHR12736">
    <property type="entry name" value="LANC-LIKE PROTEIN"/>
    <property type="match status" value="1"/>
</dbReference>
<organism evidence="4 5">
    <name type="scientific">Bailinhaonella thermotolerans</name>
    <dbReference type="NCBI Taxonomy" id="1070861"/>
    <lineage>
        <taxon>Bacteria</taxon>
        <taxon>Bacillati</taxon>
        <taxon>Actinomycetota</taxon>
        <taxon>Actinomycetes</taxon>
        <taxon>Streptosporangiales</taxon>
        <taxon>Streptosporangiaceae</taxon>
        <taxon>Bailinhaonella</taxon>
    </lineage>
</organism>
<dbReference type="NCBIfam" id="NF038150">
    <property type="entry name" value="lanthi_synth_IV"/>
    <property type="match status" value="1"/>
</dbReference>
<dbReference type="OrthoDB" id="1492512at2"/>
<evidence type="ECO:0000313" key="4">
    <source>
        <dbReference type="EMBL" id="RJL34058.1"/>
    </source>
</evidence>
<gene>
    <name evidence="4" type="ORF">D5H75_06020</name>
</gene>
<dbReference type="InterPro" id="IPR011009">
    <property type="entry name" value="Kinase-like_dom_sf"/>
</dbReference>
<dbReference type="PANTHER" id="PTHR12736:SF7">
    <property type="entry name" value="LANC-LIKE PROTEIN 3"/>
    <property type="match status" value="1"/>
</dbReference>
<dbReference type="GO" id="GO:0005886">
    <property type="term" value="C:plasma membrane"/>
    <property type="evidence" value="ECO:0007669"/>
    <property type="project" value="TreeGrafter"/>
</dbReference>
<accession>A0A3A4B1L9</accession>
<protein>
    <recommendedName>
        <fullName evidence="3">Protein kinase domain-containing protein</fullName>
    </recommendedName>
</protein>
<dbReference type="Pfam" id="PF05147">
    <property type="entry name" value="LANC_like"/>
    <property type="match status" value="1"/>
</dbReference>
<dbReference type="GO" id="GO:0004672">
    <property type="term" value="F:protein kinase activity"/>
    <property type="evidence" value="ECO:0007669"/>
    <property type="project" value="InterPro"/>
</dbReference>
<feature type="compositionally biased region" description="Basic and acidic residues" evidence="2">
    <location>
        <begin position="949"/>
        <end position="983"/>
    </location>
</feature>
<keyword evidence="1" id="KW-0862">Zinc</keyword>
<evidence type="ECO:0000313" key="5">
    <source>
        <dbReference type="Proteomes" id="UP000265768"/>
    </source>
</evidence>
<reference evidence="4 5" key="1">
    <citation type="submission" date="2018-09" db="EMBL/GenBank/DDBJ databases">
        <title>YIM 75507 draft genome.</title>
        <authorList>
            <person name="Tang S."/>
            <person name="Feng Y."/>
        </authorList>
    </citation>
    <scope>NUCLEOTIDE SEQUENCE [LARGE SCALE GENOMIC DNA]</scope>
    <source>
        <strain evidence="4 5">YIM 75507</strain>
    </source>
</reference>
<feature type="region of interest" description="Disordered" evidence="2">
    <location>
        <begin position="925"/>
        <end position="997"/>
    </location>
</feature>
<dbReference type="RefSeq" id="WP_119925357.1">
    <property type="nucleotide sequence ID" value="NZ_QZEY01000002.1"/>
</dbReference>
<dbReference type="PRINTS" id="PR01950">
    <property type="entry name" value="LANCSUPER"/>
</dbReference>